<dbReference type="EMBL" id="MQVS01000002">
    <property type="protein sequence ID" value="OKL52443.1"/>
    <property type="molecule type" value="Genomic_DNA"/>
</dbReference>
<dbReference type="Pfam" id="PF13021">
    <property type="entry name" value="DUF3885"/>
    <property type="match status" value="1"/>
</dbReference>
<accession>A0A1Q5PXV1</accession>
<evidence type="ECO:0000313" key="3">
    <source>
        <dbReference type="Proteomes" id="UP000185612"/>
    </source>
</evidence>
<comment type="caution">
    <text evidence="2">The sequence shown here is derived from an EMBL/GenBank/DDBJ whole genome shotgun (WGS) entry which is preliminary data.</text>
</comment>
<sequence length="206" mass="23405">MELEVARWQAAWSSQWADLPPVPFRLRLHRPRNWVRFHALPQSQRYPETAAQYATVWQRHRRLLTELCAHGGDSPQDLVVVAQGGFAFGPSRQGELGDLLYEQIADRWRQWFAQARFWREHVEMDGAEAVTWQFVLAPCPLGAARTAALLRAVADEEMYSLFLAPPDARWLYHPYAGGADVIAAPEVIAQLRAAHPDWLPTNATGL</sequence>
<dbReference type="OrthoDB" id="8783685at2"/>
<gene>
    <name evidence="2" type="ORF">BSZ40_02960</name>
</gene>
<dbReference type="InterPro" id="IPR024976">
    <property type="entry name" value="DUF3885"/>
</dbReference>
<dbReference type="InParanoid" id="A0A1Q5PXV1"/>
<name>A0A1Q5PXV1_9ACTO</name>
<feature type="domain" description="DUF3885" evidence="1">
    <location>
        <begin position="25"/>
        <end position="200"/>
    </location>
</feature>
<dbReference type="RefSeq" id="WP_073823145.1">
    <property type="nucleotide sequence ID" value="NZ_JAUNKL010000001.1"/>
</dbReference>
<organism evidence="2 3">
    <name type="scientific">Buchananella hordeovulneris</name>
    <dbReference type="NCBI Taxonomy" id="52770"/>
    <lineage>
        <taxon>Bacteria</taxon>
        <taxon>Bacillati</taxon>
        <taxon>Actinomycetota</taxon>
        <taxon>Actinomycetes</taxon>
        <taxon>Actinomycetales</taxon>
        <taxon>Actinomycetaceae</taxon>
        <taxon>Buchananella</taxon>
    </lineage>
</organism>
<dbReference type="Proteomes" id="UP000185612">
    <property type="component" value="Unassembled WGS sequence"/>
</dbReference>
<keyword evidence="3" id="KW-1185">Reference proteome</keyword>
<proteinExistence type="predicted"/>
<evidence type="ECO:0000259" key="1">
    <source>
        <dbReference type="Pfam" id="PF13021"/>
    </source>
</evidence>
<protein>
    <recommendedName>
        <fullName evidence="1">DUF3885 domain-containing protein</fullName>
    </recommendedName>
</protein>
<reference evidence="3" key="1">
    <citation type="submission" date="2016-12" db="EMBL/GenBank/DDBJ databases">
        <authorList>
            <person name="Meng X."/>
        </authorList>
    </citation>
    <scope>NUCLEOTIDE SEQUENCE [LARGE SCALE GENOMIC DNA]</scope>
    <source>
        <strain evidence="3">DSM 20732</strain>
    </source>
</reference>
<dbReference type="AlphaFoldDB" id="A0A1Q5PXV1"/>
<evidence type="ECO:0000313" key="2">
    <source>
        <dbReference type="EMBL" id="OKL52443.1"/>
    </source>
</evidence>